<proteinExistence type="predicted"/>
<evidence type="ECO:0000259" key="1">
    <source>
        <dbReference type="Pfam" id="PF00884"/>
    </source>
</evidence>
<evidence type="ECO:0000313" key="2">
    <source>
        <dbReference type="EMBL" id="SNZ15393.1"/>
    </source>
</evidence>
<keyword evidence="3" id="KW-1185">Reference proteome</keyword>
<protein>
    <submittedName>
        <fullName evidence="2">Arylsulfatase A</fullName>
    </submittedName>
</protein>
<dbReference type="InterPro" id="IPR000917">
    <property type="entry name" value="Sulfatase_N"/>
</dbReference>
<dbReference type="PANTHER" id="PTHR43751:SF3">
    <property type="entry name" value="SULFATASE N-TERMINAL DOMAIN-CONTAINING PROTEIN"/>
    <property type="match status" value="1"/>
</dbReference>
<dbReference type="OrthoDB" id="102174at2157"/>
<name>A0A285P2K9_NATPI</name>
<gene>
    <name evidence="2" type="ORF">SAMN06269185_2475</name>
</gene>
<dbReference type="EMBL" id="OBEJ01000003">
    <property type="protein sequence ID" value="SNZ15393.1"/>
    <property type="molecule type" value="Genomic_DNA"/>
</dbReference>
<dbReference type="Pfam" id="PF00884">
    <property type="entry name" value="Sulfatase"/>
    <property type="match status" value="1"/>
</dbReference>
<dbReference type="InterPro" id="IPR052701">
    <property type="entry name" value="GAG_Ulvan_Degrading_Sulfatases"/>
</dbReference>
<dbReference type="PANTHER" id="PTHR43751">
    <property type="entry name" value="SULFATASE"/>
    <property type="match status" value="1"/>
</dbReference>
<dbReference type="RefSeq" id="WP_097009385.1">
    <property type="nucleotide sequence ID" value="NZ_OBEJ01000003.1"/>
</dbReference>
<dbReference type="SUPFAM" id="SSF53649">
    <property type="entry name" value="Alkaline phosphatase-like"/>
    <property type="match status" value="1"/>
</dbReference>
<reference evidence="2 3" key="1">
    <citation type="submission" date="2017-09" db="EMBL/GenBank/DDBJ databases">
        <authorList>
            <person name="Ehlers B."/>
            <person name="Leendertz F.H."/>
        </authorList>
    </citation>
    <scope>NUCLEOTIDE SEQUENCE [LARGE SCALE GENOMIC DNA]</scope>
    <source>
        <strain evidence="2 3">DSM 27208</strain>
    </source>
</reference>
<sequence>MATTPNILFIVMDTARAKTVYNDPEVMPNFYRIAEDGTLFTNAFSTAPWTLPSHASMFSGRYTSDHGTHAGSTSFDPDYPPLAQLLNRSGYRTAAFSSNTWVAPEFGFQRGFEHFSTWLKIVNGGVDLEAIAKEKNGLVEQGVAVGKSLFRRDAHRTILNALYAKFFKERYDSGARLKNWKIRRWLSSYGSDDRPFFIFANYLEPHLEYDPPEKFRPRFLPEHLDQSDFDGLNQNAWEYICDQVQMDNSDFELLEALYKAELNYLDYRLGNLYDYLDTSGLLEETMIVIAGDHGENIGDHGLMDHQYCLYDSLLHVPLLVRYPDKFPAGKRFDGLVEVRDLFPTLLEVADASTDDEAASSRSLQQALERGGREYVHGEYATPQPSIEALEQRVGQVPADVKEYDRSLRSVRSDEWKLIEGLDGTIELYNIDSDPSEQNDVSNDYLDTVDELSQLLRNRFSEFSDIPRESVQMNSSTKDRLEDLGYL</sequence>
<accession>A0A285P2K9</accession>
<dbReference type="InterPro" id="IPR017850">
    <property type="entry name" value="Alkaline_phosphatase_core_sf"/>
</dbReference>
<dbReference type="CDD" id="cd16148">
    <property type="entry name" value="sulfatase_like"/>
    <property type="match status" value="1"/>
</dbReference>
<evidence type="ECO:0000313" key="3">
    <source>
        <dbReference type="Proteomes" id="UP000219453"/>
    </source>
</evidence>
<feature type="domain" description="Sulfatase N-terminal" evidence="1">
    <location>
        <begin position="5"/>
        <end position="350"/>
    </location>
</feature>
<organism evidence="2 3">
    <name type="scientific">Natronoarchaeum philippinense</name>
    <dbReference type="NCBI Taxonomy" id="558529"/>
    <lineage>
        <taxon>Archaea</taxon>
        <taxon>Methanobacteriati</taxon>
        <taxon>Methanobacteriota</taxon>
        <taxon>Stenosarchaea group</taxon>
        <taxon>Halobacteria</taxon>
        <taxon>Halobacteriales</taxon>
        <taxon>Natronoarchaeaceae</taxon>
    </lineage>
</organism>
<dbReference type="Gene3D" id="3.40.720.10">
    <property type="entry name" value="Alkaline Phosphatase, subunit A"/>
    <property type="match status" value="1"/>
</dbReference>
<dbReference type="AlphaFoldDB" id="A0A285P2K9"/>
<dbReference type="Proteomes" id="UP000219453">
    <property type="component" value="Unassembled WGS sequence"/>
</dbReference>